<proteinExistence type="predicted"/>
<dbReference type="InterPro" id="IPR014825">
    <property type="entry name" value="DNA_alkylation"/>
</dbReference>
<comment type="caution">
    <text evidence="2">The sequence shown here is derived from an EMBL/GenBank/DDBJ whole genome shotgun (WGS) entry which is preliminary data.</text>
</comment>
<dbReference type="RefSeq" id="WP_204030039.1">
    <property type="nucleotide sequence ID" value="NZ_BOOW01000032.1"/>
</dbReference>
<name>A0A919VED4_9ACTN</name>
<sequence>MSETPPEDEGPAEHGDSEDKGSQTAPETDHDEGRNGDVLIAERLQQEERNAELRLADLRKLNAERTAAAGRDWFEGRTNHASDSGVINDAARDINFFASPDAPPVRTAPVSHSELRLLQGCVVETESQIRLAKLLGDHPVLLLRGSPGTGRTTTALAALLDFSKACHRLIVKDDPCQVSSAHLEPGVGYVLRADQKTWTSHLDDAVDHLSAVAARSGSRIVIVAGPDLDLPHRAVDHEQPAADEVCRKALAYLLDDPAAWQVHKLDEHGIADRLSEGRPAEAYQLADRLADAVRHRQPLDDVLVAQPLTARRRFREHLKCDTTTRTGLCFLASSAVLHGLSETTVTDAAFALARATLEGTKAGEEPDDALVRERIANWLSYPGISTAEGRHGKGRRVQLKGGLIPFLLPMIWEELPAIREHLYPWLRHLGSKADEHIRIKVAHAVGLLAVCDFELIEAEFLQPWSRDSKVGSKQLAAWTMEAAAGDPAIRDRVQALLHSWAAYGNYEQRTTAAIAYGSPTSTRQIGETLASFSQITRATRNYWLCDAVARSISDIYTAETASHIIAELADWARHDTYWVRLAAALALVRLSPLRRYGTRPPLADHGTSEDLCTIWVRSLELSLIPDNRAGRRSGLAGRLWELLAEWAAAWDEQPALRPVIEGVFSIDRTHNPRLHRTFQLYLLLWERKRTITTAHFHHLARLLKKG</sequence>
<organism evidence="2 3">
    <name type="scientific">Sinosporangium siamense</name>
    <dbReference type="NCBI Taxonomy" id="1367973"/>
    <lineage>
        <taxon>Bacteria</taxon>
        <taxon>Bacillati</taxon>
        <taxon>Actinomycetota</taxon>
        <taxon>Actinomycetes</taxon>
        <taxon>Streptosporangiales</taxon>
        <taxon>Streptosporangiaceae</taxon>
        <taxon>Sinosporangium</taxon>
    </lineage>
</organism>
<gene>
    <name evidence="2" type="ORF">Ssi02_52450</name>
</gene>
<feature type="region of interest" description="Disordered" evidence="1">
    <location>
        <begin position="1"/>
        <end position="36"/>
    </location>
</feature>
<dbReference type="Proteomes" id="UP000606172">
    <property type="component" value="Unassembled WGS sequence"/>
</dbReference>
<reference evidence="2" key="1">
    <citation type="submission" date="2021-01" db="EMBL/GenBank/DDBJ databases">
        <title>Whole genome shotgun sequence of Sinosporangium siamense NBRC 109515.</title>
        <authorList>
            <person name="Komaki H."/>
            <person name="Tamura T."/>
        </authorList>
    </citation>
    <scope>NUCLEOTIDE SEQUENCE</scope>
    <source>
        <strain evidence="2">NBRC 109515</strain>
    </source>
</reference>
<dbReference type="Pfam" id="PF08713">
    <property type="entry name" value="DNA_alkylation"/>
    <property type="match status" value="1"/>
</dbReference>
<protein>
    <submittedName>
        <fullName evidence="2">Uncharacterized protein</fullName>
    </submittedName>
</protein>
<evidence type="ECO:0000313" key="3">
    <source>
        <dbReference type="Proteomes" id="UP000606172"/>
    </source>
</evidence>
<accession>A0A919VED4</accession>
<dbReference type="Gene3D" id="1.25.10.10">
    <property type="entry name" value="Leucine-rich Repeat Variant"/>
    <property type="match status" value="1"/>
</dbReference>
<evidence type="ECO:0000256" key="1">
    <source>
        <dbReference type="SAM" id="MobiDB-lite"/>
    </source>
</evidence>
<dbReference type="InterPro" id="IPR011989">
    <property type="entry name" value="ARM-like"/>
</dbReference>
<feature type="compositionally biased region" description="Basic and acidic residues" evidence="1">
    <location>
        <begin position="11"/>
        <end position="35"/>
    </location>
</feature>
<keyword evidence="3" id="KW-1185">Reference proteome</keyword>
<evidence type="ECO:0000313" key="2">
    <source>
        <dbReference type="EMBL" id="GII95014.1"/>
    </source>
</evidence>
<feature type="compositionally biased region" description="Acidic residues" evidence="1">
    <location>
        <begin position="1"/>
        <end position="10"/>
    </location>
</feature>
<dbReference type="AlphaFoldDB" id="A0A919VED4"/>
<dbReference type="EMBL" id="BOOW01000032">
    <property type="protein sequence ID" value="GII95014.1"/>
    <property type="molecule type" value="Genomic_DNA"/>
</dbReference>